<dbReference type="PANTHER" id="PTHR22604:SF105">
    <property type="entry name" value="TRANS-1,2-DIHYDROBENZENE-1,2-DIOL DEHYDROGENASE"/>
    <property type="match status" value="1"/>
</dbReference>
<dbReference type="InterPro" id="IPR000683">
    <property type="entry name" value="Gfo/Idh/MocA-like_OxRdtase_N"/>
</dbReference>
<dbReference type="SUPFAM" id="SSF51735">
    <property type="entry name" value="NAD(P)-binding Rossmann-fold domains"/>
    <property type="match status" value="1"/>
</dbReference>
<dbReference type="InterPro" id="IPR055170">
    <property type="entry name" value="GFO_IDH_MocA-like_dom"/>
</dbReference>
<dbReference type="SUPFAM" id="SSF55347">
    <property type="entry name" value="Glyceraldehyde-3-phosphate dehydrogenase-like, C-terminal domain"/>
    <property type="match status" value="1"/>
</dbReference>
<feature type="domain" description="GFO/IDH/MocA-like oxidoreductase" evidence="4">
    <location>
        <begin position="132"/>
        <end position="246"/>
    </location>
</feature>
<evidence type="ECO:0000256" key="2">
    <source>
        <dbReference type="ARBA" id="ARBA00023002"/>
    </source>
</evidence>
<dbReference type="EMBL" id="JBHSHL010000028">
    <property type="protein sequence ID" value="MFC4804979.1"/>
    <property type="molecule type" value="Genomic_DNA"/>
</dbReference>
<evidence type="ECO:0000313" key="5">
    <source>
        <dbReference type="EMBL" id="MFC4804979.1"/>
    </source>
</evidence>
<accession>A0ABV9QL95</accession>
<comment type="caution">
    <text evidence="5">The sequence shown here is derived from an EMBL/GenBank/DDBJ whole genome shotgun (WGS) entry which is preliminary data.</text>
</comment>
<evidence type="ECO:0000259" key="4">
    <source>
        <dbReference type="Pfam" id="PF22725"/>
    </source>
</evidence>
<evidence type="ECO:0000313" key="6">
    <source>
        <dbReference type="Proteomes" id="UP001595916"/>
    </source>
</evidence>
<protein>
    <submittedName>
        <fullName evidence="5">Gfo/Idh/MocA family protein</fullName>
    </submittedName>
</protein>
<organism evidence="5 6">
    <name type="scientific">Filifactor villosus</name>
    <dbReference type="NCBI Taxonomy" id="29374"/>
    <lineage>
        <taxon>Bacteria</taxon>
        <taxon>Bacillati</taxon>
        <taxon>Bacillota</taxon>
        <taxon>Clostridia</taxon>
        <taxon>Peptostreptococcales</taxon>
        <taxon>Filifactoraceae</taxon>
        <taxon>Filifactor</taxon>
    </lineage>
</organism>
<keyword evidence="6" id="KW-1185">Reference proteome</keyword>
<dbReference type="Pfam" id="PF22725">
    <property type="entry name" value="GFO_IDH_MocA_C3"/>
    <property type="match status" value="1"/>
</dbReference>
<dbReference type="InterPro" id="IPR050984">
    <property type="entry name" value="Gfo/Idh/MocA_domain"/>
</dbReference>
<dbReference type="PANTHER" id="PTHR22604">
    <property type="entry name" value="OXIDOREDUCTASES"/>
    <property type="match status" value="1"/>
</dbReference>
<gene>
    <name evidence="5" type="ORF">ACFO4R_07775</name>
</gene>
<feature type="domain" description="Gfo/Idh/MocA-like oxidoreductase N-terminal" evidence="3">
    <location>
        <begin position="4"/>
        <end position="122"/>
    </location>
</feature>
<dbReference type="InterPro" id="IPR036291">
    <property type="entry name" value="NAD(P)-bd_dom_sf"/>
</dbReference>
<reference evidence="6" key="1">
    <citation type="journal article" date="2019" name="Int. J. Syst. Evol. Microbiol.">
        <title>The Global Catalogue of Microorganisms (GCM) 10K type strain sequencing project: providing services to taxonomists for standard genome sequencing and annotation.</title>
        <authorList>
            <consortium name="The Broad Institute Genomics Platform"/>
            <consortium name="The Broad Institute Genome Sequencing Center for Infectious Disease"/>
            <person name="Wu L."/>
            <person name="Ma J."/>
        </authorList>
    </citation>
    <scope>NUCLEOTIDE SEQUENCE [LARGE SCALE GENOMIC DNA]</scope>
    <source>
        <strain evidence="6">CCUG 46385</strain>
    </source>
</reference>
<dbReference type="Proteomes" id="UP001595916">
    <property type="component" value="Unassembled WGS sequence"/>
</dbReference>
<dbReference type="RefSeq" id="WP_379788511.1">
    <property type="nucleotide sequence ID" value="NZ_JBHSHL010000028.1"/>
</dbReference>
<dbReference type="Gene3D" id="3.30.360.10">
    <property type="entry name" value="Dihydrodipicolinate Reductase, domain 2"/>
    <property type="match status" value="1"/>
</dbReference>
<comment type="similarity">
    <text evidence="1">Belongs to the Gfo/Idh/MocA family.</text>
</comment>
<dbReference type="Gene3D" id="3.40.50.720">
    <property type="entry name" value="NAD(P)-binding Rossmann-like Domain"/>
    <property type="match status" value="1"/>
</dbReference>
<proteinExistence type="inferred from homology"/>
<keyword evidence="2" id="KW-0560">Oxidoreductase</keyword>
<name>A0ABV9QL95_9FIRM</name>
<dbReference type="Pfam" id="PF01408">
    <property type="entry name" value="GFO_IDH_MocA"/>
    <property type="match status" value="1"/>
</dbReference>
<sequence>MEKIRIGILGTSEIAFRRFLPALMKCKDFDYAGVASRSVEKTGKFIENYGGRAYSSYEELLDDEGIDAVYIPLPPALHYQWAKSALEKGKHVFLEKPSTTALSDTRALIAMAEERDLVLRENYMFLYHGQITRIREILEQEEFGELRLLRSSFGFPRRSAEDFRYNKELGGGALLDCGGYPVRLILELLGEEVEVETSKLHYTDEYEVDLYGDATLSNGNVTAQIGFGMDHEYRCELELWGSRGYLKASRIFTAPPEFDVEFDCVVGGESKKVSVGKDDQFYNSIVYFRQCILDKKKRIREYTYLEKQSYLVEKIQKEG</sequence>
<evidence type="ECO:0000256" key="1">
    <source>
        <dbReference type="ARBA" id="ARBA00010928"/>
    </source>
</evidence>
<evidence type="ECO:0000259" key="3">
    <source>
        <dbReference type="Pfam" id="PF01408"/>
    </source>
</evidence>